<organism evidence="1">
    <name type="scientific">Siphoviridae sp. ctBCr48</name>
    <dbReference type="NCBI Taxonomy" id="2827802"/>
    <lineage>
        <taxon>Viruses</taxon>
        <taxon>Duplodnaviria</taxon>
        <taxon>Heunggongvirae</taxon>
        <taxon>Uroviricota</taxon>
        <taxon>Caudoviricetes</taxon>
    </lineage>
</organism>
<dbReference type="EMBL" id="BK032595">
    <property type="protein sequence ID" value="DAF50428.1"/>
    <property type="molecule type" value="Genomic_DNA"/>
</dbReference>
<name>A0A8S5SHA4_9CAUD</name>
<sequence>MEDFQRSSPCGRVEPQTYGGRKIQPLFTKGEHLICSHIKV</sequence>
<protein>
    <submittedName>
        <fullName evidence="1">Uncharacterized protein</fullName>
    </submittedName>
</protein>
<proteinExistence type="predicted"/>
<accession>A0A8S5SHA4</accession>
<reference evidence="1" key="1">
    <citation type="journal article" date="2021" name="Proc. Natl. Acad. Sci. U.S.A.">
        <title>A Catalog of Tens of Thousands of Viruses from Human Metagenomes Reveals Hidden Associations with Chronic Diseases.</title>
        <authorList>
            <person name="Tisza M.J."/>
            <person name="Buck C.B."/>
        </authorList>
    </citation>
    <scope>NUCLEOTIDE SEQUENCE</scope>
    <source>
        <strain evidence="1">CtBCr48</strain>
    </source>
</reference>
<evidence type="ECO:0000313" key="1">
    <source>
        <dbReference type="EMBL" id="DAF50428.1"/>
    </source>
</evidence>